<dbReference type="InterPro" id="IPR027417">
    <property type="entry name" value="P-loop_NTPase"/>
</dbReference>
<dbReference type="InterPro" id="IPR019734">
    <property type="entry name" value="TPR_rpt"/>
</dbReference>
<protein>
    <recommendedName>
        <fullName evidence="1">HTH luxR-type domain-containing protein</fullName>
    </recommendedName>
</protein>
<dbReference type="GO" id="GO:0003677">
    <property type="term" value="F:DNA binding"/>
    <property type="evidence" value="ECO:0007669"/>
    <property type="project" value="InterPro"/>
</dbReference>
<dbReference type="InterPro" id="IPR000792">
    <property type="entry name" value="Tscrpt_reg_LuxR_C"/>
</dbReference>
<sequence length="797" mass="92072">MNQQLFQEKFAQLPDRQREVLLRMLSGETDAEIAVALHITESTVRKHIEKICKAWKIQPQPGERSKRTELIQLFLHYQPELVCEQNVVSKKPARTTQVNQEQQVINPSYFNHFVGREQAIDDLNQLVVQGSKAILVYAPGGVGKTTLAWEYVQKFQPLLELWMAQEVENLTSAASVVEEWLRRHFNEEPGREFGIAKERLRQKLRDSQSTVGVLIDNLETVLDGNGKFCDRHRSEYLELFRILTDPAVNSVTLITSRERLREATISLGNYRLEGLSASAWQTFFTRKNIINEVHYPLLFAMNQAYGGNAKAMEIISSTVQLDYQNDLNTYWQSAQLDLLSEADLQDLIVSQFERLKRINLEAYQLLCRLGCYRYQDNPQIPLSGVLSLLWDVPESQKIRILNALKDRCLIEFHKNEYWLHPAIKTEAINRLKASDDWKQAHSIAATFWTDSIQSVEKIEEAIQAFEAYYHALEIKDFENAAQVILYRRKNKWHIAEPLGISFWRVGLLHPMFRAIAQIIDKVENEAILSELNIIFGYLNSLIGDILPAIEYYKTAYQLADRVLQKHSLQSLNINQEIRLKSVKAASLIDLGCAFIDLGEIEQAIEIFQNCQASFDRPELHRYVLACWYHLAYLYSLQGLPDRAFYLAQQVNSQLIVIQWSSWSQGYALVLLGLTYATLHYLEESEQMLRRAIAFAEASNYLQIKAKALTGLAMLCSRQEKLEDALNYHQESIALLEKMGANSDLAEAYLQLALTKQKQGEWRESYCHFEQAIELFTRMQAVKQVERVREFMKKSDRA</sequence>
<dbReference type="Gene3D" id="1.25.40.10">
    <property type="entry name" value="Tetratricopeptide repeat domain"/>
    <property type="match status" value="2"/>
</dbReference>
<dbReference type="InterPro" id="IPR016032">
    <property type="entry name" value="Sig_transdc_resp-reg_C-effctor"/>
</dbReference>
<dbReference type="STRING" id="1781255.BH720_21775"/>
<dbReference type="InterPro" id="IPR011990">
    <property type="entry name" value="TPR-like_helical_dom_sf"/>
</dbReference>
<organism evidence="2">
    <name type="scientific">Desertifilum tharense IPPAS B-1220</name>
    <dbReference type="NCBI Taxonomy" id="1781255"/>
    <lineage>
        <taxon>Bacteria</taxon>
        <taxon>Bacillati</taxon>
        <taxon>Cyanobacteriota</taxon>
        <taxon>Cyanophyceae</taxon>
        <taxon>Desertifilales</taxon>
        <taxon>Desertifilaceae</taxon>
        <taxon>Desertifilum</taxon>
    </lineage>
</organism>
<dbReference type="EMBL" id="MJGC01000099">
    <property type="protein sequence ID" value="OEJ73174.1"/>
    <property type="molecule type" value="Genomic_DNA"/>
</dbReference>
<dbReference type="AlphaFoldDB" id="A0A1E5QF14"/>
<dbReference type="SMART" id="SM00028">
    <property type="entry name" value="TPR"/>
    <property type="match status" value="5"/>
</dbReference>
<dbReference type="RefSeq" id="WP_069969315.1">
    <property type="nucleotide sequence ID" value="NZ_CM124774.1"/>
</dbReference>
<dbReference type="PANTHER" id="PTHR47691:SF3">
    <property type="entry name" value="HTH-TYPE TRANSCRIPTIONAL REGULATOR RV0890C-RELATED"/>
    <property type="match status" value="1"/>
</dbReference>
<evidence type="ECO:0000313" key="2">
    <source>
        <dbReference type="EMBL" id="OEJ73174.1"/>
    </source>
</evidence>
<dbReference type="OrthoDB" id="524729at2"/>
<dbReference type="SUPFAM" id="SSF48452">
    <property type="entry name" value="TPR-like"/>
    <property type="match status" value="2"/>
</dbReference>
<dbReference type="SUPFAM" id="SSF52540">
    <property type="entry name" value="P-loop containing nucleoside triphosphate hydrolases"/>
    <property type="match status" value="1"/>
</dbReference>
<dbReference type="Gene3D" id="1.10.10.10">
    <property type="entry name" value="Winged helix-like DNA-binding domain superfamily/Winged helix DNA-binding domain"/>
    <property type="match status" value="1"/>
</dbReference>
<dbReference type="InterPro" id="IPR013249">
    <property type="entry name" value="RNA_pol_sigma70_r4_t2"/>
</dbReference>
<dbReference type="SUPFAM" id="SSF46894">
    <property type="entry name" value="C-terminal effector domain of the bipartite response regulators"/>
    <property type="match status" value="1"/>
</dbReference>
<dbReference type="SMART" id="SM00421">
    <property type="entry name" value="HTH_LUXR"/>
    <property type="match status" value="1"/>
</dbReference>
<dbReference type="Pfam" id="PF13424">
    <property type="entry name" value="TPR_12"/>
    <property type="match status" value="1"/>
</dbReference>
<gene>
    <name evidence="2" type="ORF">BH720_21775</name>
</gene>
<evidence type="ECO:0000259" key="1">
    <source>
        <dbReference type="SMART" id="SM00421"/>
    </source>
</evidence>
<dbReference type="InterPro" id="IPR036388">
    <property type="entry name" value="WH-like_DNA-bd_sf"/>
</dbReference>
<feature type="domain" description="HTH luxR-type" evidence="1">
    <location>
        <begin position="10"/>
        <end position="74"/>
    </location>
</feature>
<comment type="caution">
    <text evidence="2">The sequence shown here is derived from an EMBL/GenBank/DDBJ whole genome shotgun (WGS) entry which is preliminary data.</text>
</comment>
<dbReference type="Gene3D" id="3.40.50.300">
    <property type="entry name" value="P-loop containing nucleotide triphosphate hydrolases"/>
    <property type="match status" value="1"/>
</dbReference>
<proteinExistence type="predicted"/>
<reference evidence="2" key="1">
    <citation type="submission" date="2016-09" db="EMBL/GenBank/DDBJ databases">
        <title>Draft genome of thermotolerant cyanobacterium Desertifilum sp. strain IPPAS B-1220.</title>
        <authorList>
            <person name="Sinetova M.A."/>
            <person name="Bolakhan K."/>
            <person name="Zayadan B.K."/>
            <person name="Mironov K.S."/>
            <person name="Ustinova V."/>
            <person name="Kupriyanova E.V."/>
            <person name="Sidorov R.A."/>
            <person name="Skrypnik A.N."/>
            <person name="Gogoleva N.E."/>
            <person name="Gogolev Y.V."/>
            <person name="Los D.A."/>
        </authorList>
    </citation>
    <scope>NUCLEOTIDE SEQUENCE [LARGE SCALE GENOMIC DNA]</scope>
    <source>
        <strain evidence="2">IPPAS B-1220</strain>
    </source>
</reference>
<accession>A0A1E5QF14</accession>
<dbReference type="PANTHER" id="PTHR47691">
    <property type="entry name" value="REGULATOR-RELATED"/>
    <property type="match status" value="1"/>
</dbReference>
<dbReference type="GO" id="GO:0016987">
    <property type="term" value="F:sigma factor activity"/>
    <property type="evidence" value="ECO:0007669"/>
    <property type="project" value="InterPro"/>
</dbReference>
<dbReference type="GO" id="GO:0006352">
    <property type="term" value="P:DNA-templated transcription initiation"/>
    <property type="evidence" value="ECO:0007669"/>
    <property type="project" value="InterPro"/>
</dbReference>
<dbReference type="Pfam" id="PF08281">
    <property type="entry name" value="Sigma70_r4_2"/>
    <property type="match status" value="1"/>
</dbReference>
<dbReference type="PRINTS" id="PR00038">
    <property type="entry name" value="HTHLUXR"/>
</dbReference>
<name>A0A1E5QF14_9CYAN</name>